<gene>
    <name evidence="4" type="ORF">ARTSIC4J27_3771</name>
</gene>
<evidence type="ECO:0000313" key="5">
    <source>
        <dbReference type="Proteomes" id="UP000035722"/>
    </source>
</evidence>
<feature type="transmembrane region" description="Helical" evidence="2">
    <location>
        <begin position="31"/>
        <end position="52"/>
    </location>
</feature>
<feature type="region of interest" description="Disordered" evidence="1">
    <location>
        <begin position="62"/>
        <end position="85"/>
    </location>
</feature>
<proteinExistence type="predicted"/>
<feature type="domain" description="DUF6458" evidence="3">
    <location>
        <begin position="2"/>
        <end position="68"/>
    </location>
</feature>
<organism evidence="4 5">
    <name type="scientific">Pseudarthrobacter siccitolerans</name>
    <dbReference type="NCBI Taxonomy" id="861266"/>
    <lineage>
        <taxon>Bacteria</taxon>
        <taxon>Bacillati</taxon>
        <taxon>Actinomycetota</taxon>
        <taxon>Actinomycetes</taxon>
        <taxon>Micrococcales</taxon>
        <taxon>Micrococcaceae</taxon>
        <taxon>Pseudarthrobacter</taxon>
    </lineage>
</organism>
<protein>
    <submittedName>
        <fullName evidence="4">Putative membrane protein</fullName>
    </submittedName>
</protein>
<name>A0A024H6G7_9MICC</name>
<comment type="caution">
    <text evidence="4">The sequence shown here is derived from an EMBL/GenBank/DDBJ whole genome shotgun (WGS) entry which is preliminary data.</text>
</comment>
<dbReference type="STRING" id="861266.ARTSIC4J27_3771"/>
<keyword evidence="2" id="KW-0472">Membrane</keyword>
<keyword evidence="5" id="KW-1185">Reference proteome</keyword>
<dbReference type="Proteomes" id="UP000035722">
    <property type="component" value="Unassembled WGS sequence"/>
</dbReference>
<sequence length="85" mass="8946">MRIGSSIFLIALGAILAWAVAPGLIPFVDQVLIGYILMAVGVIGLIASLILASPGRSRRVSESRSVVDPNTGERITRNESRDGGL</sequence>
<dbReference type="EMBL" id="CAQI01000053">
    <property type="protein sequence ID" value="CCQ47775.1"/>
    <property type="molecule type" value="Genomic_DNA"/>
</dbReference>
<dbReference type="Pfam" id="PF20059">
    <property type="entry name" value="DUF6458"/>
    <property type="match status" value="1"/>
</dbReference>
<evidence type="ECO:0000256" key="2">
    <source>
        <dbReference type="SAM" id="Phobius"/>
    </source>
</evidence>
<reference evidence="5" key="1">
    <citation type="journal article" date="2014" name="Genome Announc.">
        <title>Genome Sequence of Arthrobacter siccitolerans 4J27, a Xeroprotectant-Producing Desiccation-Tolerant Microorganism.</title>
        <authorList>
            <person name="Manzanera M."/>
            <person name="Santa-Cruz-Calvo L."/>
            <person name="Vilchez J.I."/>
            <person name="Garcia-Fontana C."/>
            <person name="Silva-Castro G.A."/>
            <person name="Calvo C."/>
            <person name="Gonzalez-Lopez J."/>
        </authorList>
    </citation>
    <scope>NUCLEOTIDE SEQUENCE [LARGE SCALE GENOMIC DNA]</scope>
    <source>
        <strain evidence="5">4J27</strain>
    </source>
</reference>
<feature type="compositionally biased region" description="Basic and acidic residues" evidence="1">
    <location>
        <begin position="74"/>
        <end position="85"/>
    </location>
</feature>
<evidence type="ECO:0000256" key="1">
    <source>
        <dbReference type="SAM" id="MobiDB-lite"/>
    </source>
</evidence>
<keyword evidence="2" id="KW-1133">Transmembrane helix</keyword>
<dbReference type="InterPro" id="IPR045597">
    <property type="entry name" value="DUF6458"/>
</dbReference>
<evidence type="ECO:0000313" key="4">
    <source>
        <dbReference type="EMBL" id="CCQ47775.1"/>
    </source>
</evidence>
<dbReference type="AlphaFoldDB" id="A0A024H6G7"/>
<dbReference type="RefSeq" id="WP_050056600.1">
    <property type="nucleotide sequence ID" value="NZ_CAQI01000053.1"/>
</dbReference>
<dbReference type="OrthoDB" id="4775046at2"/>
<accession>A0A024H6G7</accession>
<evidence type="ECO:0000259" key="3">
    <source>
        <dbReference type="Pfam" id="PF20059"/>
    </source>
</evidence>
<keyword evidence="2" id="KW-0812">Transmembrane</keyword>
<feature type="transmembrane region" description="Helical" evidence="2">
    <location>
        <begin position="7"/>
        <end position="25"/>
    </location>
</feature>